<dbReference type="PANTHER" id="PTHR24185">
    <property type="entry name" value="CALCIUM-INDEPENDENT PHOSPHOLIPASE A2-GAMMA"/>
    <property type="match status" value="1"/>
</dbReference>
<gene>
    <name evidence="7" type="ORF">FGG08_001117</name>
</gene>
<accession>A0A9P8IBN8</accession>
<proteinExistence type="predicted"/>
<dbReference type="Gene3D" id="3.40.1090.10">
    <property type="entry name" value="Cytosolic phospholipase A2 catalytic domain"/>
    <property type="match status" value="1"/>
</dbReference>
<dbReference type="GO" id="GO:0016020">
    <property type="term" value="C:membrane"/>
    <property type="evidence" value="ECO:0007669"/>
    <property type="project" value="TreeGrafter"/>
</dbReference>
<feature type="active site" description="Nucleophile" evidence="4">
    <location>
        <position position="254"/>
    </location>
</feature>
<evidence type="ECO:0000256" key="5">
    <source>
        <dbReference type="SAM" id="MobiDB-lite"/>
    </source>
</evidence>
<comment type="caution">
    <text evidence="7">The sequence shown here is derived from an EMBL/GenBank/DDBJ whole genome shotgun (WGS) entry which is preliminary data.</text>
</comment>
<evidence type="ECO:0000313" key="7">
    <source>
        <dbReference type="EMBL" id="KAH0544750.1"/>
    </source>
</evidence>
<dbReference type="InterPro" id="IPR002641">
    <property type="entry name" value="PNPLA_dom"/>
</dbReference>
<dbReference type="GO" id="GO:0047499">
    <property type="term" value="F:calcium-independent phospholipase A2 activity"/>
    <property type="evidence" value="ECO:0007669"/>
    <property type="project" value="TreeGrafter"/>
</dbReference>
<feature type="compositionally biased region" description="Polar residues" evidence="5">
    <location>
        <begin position="65"/>
        <end position="74"/>
    </location>
</feature>
<feature type="compositionally biased region" description="Pro residues" evidence="5">
    <location>
        <begin position="17"/>
        <end position="30"/>
    </location>
</feature>
<keyword evidence="8" id="KW-1185">Reference proteome</keyword>
<feature type="short sequence motif" description="DGA/G" evidence="4">
    <location>
        <begin position="417"/>
        <end position="419"/>
    </location>
</feature>
<evidence type="ECO:0000256" key="4">
    <source>
        <dbReference type="PROSITE-ProRule" id="PRU01161"/>
    </source>
</evidence>
<sequence length="627" mass="69777">MSLSSTTHQSDPQAPASLPPPTRASQPPRPRVTSPRASLLSQSPEQSGDEESGVRGTSKPKPKSRFNTARSSSLRGGRKNTPDSRKSSHVSFEQQPGVTLEEPDIAPGDGEEEITLIKDSGRVETGISSGSADSTASSVVPEIWVKQYVLSFDGGGVRGYSSLLIVREIMQIIENIERNGCNNSGGGGNDDAEGWDPAYSSYHPHEPLEPTTSGSESEESGNGNGGNHAAGKRPAAQHSQYLPCHYFDYIGGTSTGGLIGIMLGRLRMNINDCITEYETLGDQVFGHPRIASIRGPIPAFREKYDCTRLKRVVEGVVRRRLKYRPDAVAADMFPSHETMCKTIVVSYQQKMAEDGDLDQEPAFLFRTYDHHPSNPKDPLERNPGLAHRVPIWEVARATSAAPTYFDAITVSGRKFGDGGFGTNNPTWEIFWEVTQMCGGTSHNVALTVSVGTGKSRVSRFGKGWLGRYITYLKAAKMLASESEKQHEDMERLARDRGLNYFRFNVAQGLGKMKLDEWKAPNRWGRRENETLKLIRGKTAEYLRDPEVRKNLRTVAEMLVRNRRERASTSRWEFVCLGTQYRCCYPGCPKSQKVRPDSKSLRSHLRKCHKVEDQDKIDRFVERGKCIY</sequence>
<feature type="compositionally biased region" description="Polar residues" evidence="5">
    <location>
        <begin position="35"/>
        <end position="46"/>
    </location>
</feature>
<feature type="active site" description="Proton acceptor" evidence="4">
    <location>
        <position position="417"/>
    </location>
</feature>
<dbReference type="EMBL" id="JAGHQL010000014">
    <property type="protein sequence ID" value="KAH0544750.1"/>
    <property type="molecule type" value="Genomic_DNA"/>
</dbReference>
<feature type="region of interest" description="Disordered" evidence="5">
    <location>
        <begin position="179"/>
        <end position="234"/>
    </location>
</feature>
<feature type="domain" description="PNPLA" evidence="6">
    <location>
        <begin position="150"/>
        <end position="430"/>
    </location>
</feature>
<evidence type="ECO:0000259" key="6">
    <source>
        <dbReference type="PROSITE" id="PS51635"/>
    </source>
</evidence>
<dbReference type="OrthoDB" id="1658288at2759"/>
<organism evidence="7 8">
    <name type="scientific">Glutinoglossum americanum</name>
    <dbReference type="NCBI Taxonomy" id="1670608"/>
    <lineage>
        <taxon>Eukaryota</taxon>
        <taxon>Fungi</taxon>
        <taxon>Dikarya</taxon>
        <taxon>Ascomycota</taxon>
        <taxon>Pezizomycotina</taxon>
        <taxon>Geoglossomycetes</taxon>
        <taxon>Geoglossales</taxon>
        <taxon>Geoglossaceae</taxon>
        <taxon>Glutinoglossum</taxon>
    </lineage>
</organism>
<dbReference type="Pfam" id="PF01734">
    <property type="entry name" value="Patatin"/>
    <property type="match status" value="1"/>
</dbReference>
<feature type="short sequence motif" description="GXGXXG" evidence="4">
    <location>
        <begin position="154"/>
        <end position="159"/>
    </location>
</feature>
<evidence type="ECO:0000256" key="2">
    <source>
        <dbReference type="ARBA" id="ARBA00022963"/>
    </source>
</evidence>
<dbReference type="PROSITE" id="PS51635">
    <property type="entry name" value="PNPLA"/>
    <property type="match status" value="1"/>
</dbReference>
<keyword evidence="2 4" id="KW-0442">Lipid degradation</keyword>
<feature type="short sequence motif" description="GXSXG" evidence="4">
    <location>
        <begin position="252"/>
        <end position="256"/>
    </location>
</feature>
<name>A0A9P8IBN8_9PEZI</name>
<evidence type="ECO:0000256" key="3">
    <source>
        <dbReference type="ARBA" id="ARBA00023098"/>
    </source>
</evidence>
<feature type="region of interest" description="Disordered" evidence="5">
    <location>
        <begin position="1"/>
        <end position="109"/>
    </location>
</feature>
<keyword evidence="3 4" id="KW-0443">Lipid metabolism</keyword>
<dbReference type="PANTHER" id="PTHR24185:SF1">
    <property type="entry name" value="CALCIUM-INDEPENDENT PHOSPHOLIPASE A2-GAMMA"/>
    <property type="match status" value="1"/>
</dbReference>
<protein>
    <recommendedName>
        <fullName evidence="6">PNPLA domain-containing protein</fullName>
    </recommendedName>
</protein>
<dbReference type="GO" id="GO:0016042">
    <property type="term" value="P:lipid catabolic process"/>
    <property type="evidence" value="ECO:0007669"/>
    <property type="project" value="UniProtKB-UniRule"/>
</dbReference>
<dbReference type="InterPro" id="IPR016035">
    <property type="entry name" value="Acyl_Trfase/lysoPLipase"/>
</dbReference>
<evidence type="ECO:0000313" key="8">
    <source>
        <dbReference type="Proteomes" id="UP000698800"/>
    </source>
</evidence>
<dbReference type="GO" id="GO:0046486">
    <property type="term" value="P:glycerolipid metabolic process"/>
    <property type="evidence" value="ECO:0007669"/>
    <property type="project" value="UniProtKB-ARBA"/>
</dbReference>
<dbReference type="AlphaFoldDB" id="A0A9P8IBN8"/>
<dbReference type="SUPFAM" id="SSF52151">
    <property type="entry name" value="FabD/lysophospholipase-like"/>
    <property type="match status" value="1"/>
</dbReference>
<dbReference type="GO" id="GO:0019369">
    <property type="term" value="P:arachidonate metabolic process"/>
    <property type="evidence" value="ECO:0007669"/>
    <property type="project" value="TreeGrafter"/>
</dbReference>
<dbReference type="Proteomes" id="UP000698800">
    <property type="component" value="Unassembled WGS sequence"/>
</dbReference>
<feature type="compositionally biased region" description="Polar residues" evidence="5">
    <location>
        <begin position="1"/>
        <end position="12"/>
    </location>
</feature>
<keyword evidence="1 4" id="KW-0378">Hydrolase</keyword>
<evidence type="ECO:0000256" key="1">
    <source>
        <dbReference type="ARBA" id="ARBA00022801"/>
    </source>
</evidence>
<reference evidence="7" key="1">
    <citation type="submission" date="2021-03" db="EMBL/GenBank/DDBJ databases">
        <title>Comparative genomics and phylogenomic investigation of the class Geoglossomycetes provide insights into ecological specialization and systematics.</title>
        <authorList>
            <person name="Melie T."/>
            <person name="Pirro S."/>
            <person name="Miller A.N."/>
            <person name="Quandt A."/>
        </authorList>
    </citation>
    <scope>NUCLEOTIDE SEQUENCE</scope>
    <source>
        <strain evidence="7">GBOQ0MN5Z8</strain>
    </source>
</reference>